<evidence type="ECO:0000256" key="1">
    <source>
        <dbReference type="ARBA" id="ARBA00022714"/>
    </source>
</evidence>
<keyword evidence="2" id="KW-0479">Metal-binding</keyword>
<dbReference type="GO" id="GO:0005737">
    <property type="term" value="C:cytoplasm"/>
    <property type="evidence" value="ECO:0007669"/>
    <property type="project" value="UniProtKB-ARBA"/>
</dbReference>
<dbReference type="EMBL" id="BDUF01000086">
    <property type="protein sequence ID" value="GAX91289.1"/>
    <property type="molecule type" value="Genomic_DNA"/>
</dbReference>
<comment type="caution">
    <text evidence="6">The sequence shown here is derived from an EMBL/GenBank/DDBJ whole genome shotgun (WGS) entry which is preliminary data.</text>
</comment>
<evidence type="ECO:0000313" key="6">
    <source>
        <dbReference type="EMBL" id="GAX91289.1"/>
    </source>
</evidence>
<protein>
    <recommendedName>
        <fullName evidence="5">Iron-binding zinc finger CDGSH type domain-containing protein</fullName>
    </recommendedName>
</protein>
<dbReference type="InterPro" id="IPR018967">
    <property type="entry name" value="FeS-contain_CDGSH-typ"/>
</dbReference>
<dbReference type="InterPro" id="IPR042216">
    <property type="entry name" value="MitoNEET_CISD"/>
</dbReference>
<accession>A0A292YQV3</accession>
<sequence>MAEIKILDNGPLVASGVTLVDGEGKQLETKDQVYLCRCGLSGNKPFCDGSHKGKFESNVRA</sequence>
<evidence type="ECO:0000256" key="4">
    <source>
        <dbReference type="ARBA" id="ARBA00023014"/>
    </source>
</evidence>
<dbReference type="SMART" id="SM00704">
    <property type="entry name" value="ZnF_CDGSH"/>
    <property type="match status" value="1"/>
</dbReference>
<keyword evidence="7" id="KW-1185">Reference proteome</keyword>
<dbReference type="GO" id="GO:0051537">
    <property type="term" value="F:2 iron, 2 sulfur cluster binding"/>
    <property type="evidence" value="ECO:0007669"/>
    <property type="project" value="UniProtKB-KW"/>
</dbReference>
<dbReference type="GO" id="GO:0046872">
    <property type="term" value="F:metal ion binding"/>
    <property type="evidence" value="ECO:0007669"/>
    <property type="project" value="UniProtKB-KW"/>
</dbReference>
<name>A0A292YQV3_9BACL</name>
<evidence type="ECO:0000256" key="3">
    <source>
        <dbReference type="ARBA" id="ARBA00023004"/>
    </source>
</evidence>
<organism evidence="6 7">
    <name type="scientific">Effusibacillus lacus</name>
    <dbReference type="NCBI Taxonomy" id="1348429"/>
    <lineage>
        <taxon>Bacteria</taxon>
        <taxon>Bacillati</taxon>
        <taxon>Bacillota</taxon>
        <taxon>Bacilli</taxon>
        <taxon>Bacillales</taxon>
        <taxon>Alicyclobacillaceae</taxon>
        <taxon>Effusibacillus</taxon>
    </lineage>
</organism>
<proteinExistence type="predicted"/>
<dbReference type="AlphaFoldDB" id="A0A292YQV3"/>
<evidence type="ECO:0000256" key="2">
    <source>
        <dbReference type="ARBA" id="ARBA00022723"/>
    </source>
</evidence>
<keyword evidence="3" id="KW-0408">Iron</keyword>
<evidence type="ECO:0000259" key="5">
    <source>
        <dbReference type="SMART" id="SM00704"/>
    </source>
</evidence>
<dbReference type="Pfam" id="PF09360">
    <property type="entry name" value="zf-CDGSH"/>
    <property type="match status" value="1"/>
</dbReference>
<reference evidence="7" key="1">
    <citation type="submission" date="2017-07" db="EMBL/GenBank/DDBJ databases">
        <title>Draft genome sequence of Effusibacillus lacus strain skLN1.</title>
        <authorList>
            <person name="Watanabe M."/>
            <person name="Kojima H."/>
            <person name="Fukui M."/>
        </authorList>
    </citation>
    <scope>NUCLEOTIDE SEQUENCE [LARGE SCALE GENOMIC DNA]</scope>
    <source>
        <strain evidence="7">skLN1</strain>
    </source>
</reference>
<feature type="domain" description="Iron-binding zinc finger CDGSH type" evidence="5">
    <location>
        <begin position="15"/>
        <end position="57"/>
    </location>
</feature>
<dbReference type="Gene3D" id="3.40.5.90">
    <property type="entry name" value="CDGSH iron-sulfur domain, mitoNEET-type"/>
    <property type="match status" value="1"/>
</dbReference>
<dbReference type="Proteomes" id="UP000217785">
    <property type="component" value="Unassembled WGS sequence"/>
</dbReference>
<keyword evidence="1" id="KW-0001">2Fe-2S</keyword>
<evidence type="ECO:0000313" key="7">
    <source>
        <dbReference type="Proteomes" id="UP000217785"/>
    </source>
</evidence>
<keyword evidence="4" id="KW-0411">Iron-sulfur</keyword>
<gene>
    <name evidence="6" type="ORF">EFBL_2955</name>
</gene>